<dbReference type="InterPro" id="IPR021331">
    <property type="entry name" value="Hva1_TUDOR"/>
</dbReference>
<reference evidence="4" key="1">
    <citation type="submission" date="2016-10" db="EMBL/GenBank/DDBJ databases">
        <authorList>
            <person name="Jeantristanb JTB J.-T."/>
            <person name="Ricardo R."/>
        </authorList>
    </citation>
    <scope>NUCLEOTIDE SEQUENCE [LARGE SCALE GENOMIC DNA]</scope>
</reference>
<evidence type="ECO:0000259" key="2">
    <source>
        <dbReference type="Pfam" id="PF11160"/>
    </source>
</evidence>
<feature type="compositionally biased region" description="Basic and acidic residues" evidence="1">
    <location>
        <begin position="229"/>
        <end position="245"/>
    </location>
</feature>
<feature type="compositionally biased region" description="Low complexity" evidence="1">
    <location>
        <begin position="184"/>
        <end position="202"/>
    </location>
</feature>
<organism evidence="3 4">
    <name type="scientific">Microbotryum saponariae</name>
    <dbReference type="NCBI Taxonomy" id="289078"/>
    <lineage>
        <taxon>Eukaryota</taxon>
        <taxon>Fungi</taxon>
        <taxon>Dikarya</taxon>
        <taxon>Basidiomycota</taxon>
        <taxon>Pucciniomycotina</taxon>
        <taxon>Microbotryomycetes</taxon>
        <taxon>Microbotryales</taxon>
        <taxon>Microbotryaceae</taxon>
        <taxon>Microbotryum</taxon>
    </lineage>
</organism>
<dbReference type="OrthoDB" id="2131339at2759"/>
<gene>
    <name evidence="3" type="ORF">BZ3500_MVSOF-1268-A1-R1_CHR1-3G02387</name>
</gene>
<name>A0A2X0MUD7_9BASI</name>
<dbReference type="Pfam" id="PF11160">
    <property type="entry name" value="Hva1_TUDOR"/>
    <property type="match status" value="1"/>
</dbReference>
<feature type="compositionally biased region" description="Acidic residues" evidence="1">
    <location>
        <begin position="141"/>
        <end position="171"/>
    </location>
</feature>
<feature type="region of interest" description="Disordered" evidence="1">
    <location>
        <begin position="114"/>
        <end position="268"/>
    </location>
</feature>
<feature type="domain" description="Hypervirulence associated protein TUDOR" evidence="2">
    <location>
        <begin position="10"/>
        <end position="50"/>
    </location>
</feature>
<feature type="compositionally biased region" description="Basic residues" evidence="1">
    <location>
        <begin position="258"/>
        <end position="268"/>
    </location>
</feature>
<keyword evidence="4" id="KW-1185">Reference proteome</keyword>
<dbReference type="STRING" id="289078.A0A2X0MUD7"/>
<proteinExistence type="predicted"/>
<dbReference type="Proteomes" id="UP000249723">
    <property type="component" value="Unassembled WGS sequence"/>
</dbReference>
<evidence type="ECO:0000313" key="4">
    <source>
        <dbReference type="Proteomes" id="UP000249723"/>
    </source>
</evidence>
<protein>
    <submittedName>
        <fullName evidence="3">BZ3500_MvSof-1268-A1-R1_Chr1-3g02387 protein</fullName>
    </submittedName>
</protein>
<feature type="compositionally biased region" description="Basic and acidic residues" evidence="1">
    <location>
        <begin position="172"/>
        <end position="183"/>
    </location>
</feature>
<evidence type="ECO:0000256" key="1">
    <source>
        <dbReference type="SAM" id="MobiDB-lite"/>
    </source>
</evidence>
<evidence type="ECO:0000313" key="3">
    <source>
        <dbReference type="EMBL" id="SCZ90924.1"/>
    </source>
</evidence>
<accession>A0A2X0MUD7</accession>
<dbReference type="AlphaFoldDB" id="A0A2X0MUD7"/>
<dbReference type="EMBL" id="FMWP01000014">
    <property type="protein sequence ID" value="SCZ90924.1"/>
    <property type="molecule type" value="Genomic_DNA"/>
</dbReference>
<sequence>MVKAQELEKGDTVKWQWGSGEPKGKVEGVVEGDAKVTTNKGNEVTRKGSKSGRAIGTLDRESSNRIILRGSILVKELSSRGANSVFDLRLCYSIVDEENPAVKIKADSGNKAIKKASELSGVETGKSSGGKKGGNKKKDNDDEDEEAQEAEEADGKEDTDDDDDDEEESAEDEKAKAKTDKLASKSNAKSAPKSESNKPASKGKNGTATKSSTKDDDEDKSTVPSKRPQRSEAAKTGKKAENTEDKAEDDAEEDPKQPPKKKGKAAKK</sequence>